<dbReference type="SFLD" id="SFLDS00019">
    <property type="entry name" value="Glutathione_Transferase_(cytos"/>
    <property type="match status" value="1"/>
</dbReference>
<accession>A0ABN6L312</accession>
<sequence>MCVLMRVLYSASFCPLSRKLAFGLREKKIEFSEKQEVLSAPSRELLSANPGGDIPSFVDHSVVCGSDYVACEYIDEAYPSPVLMGESPKNRAEVRRILHTFDSGFYQDVYLTLFYEKALKRMFEKNCPDTKVIKEAKSSLNRYMDFLNQLADARKFLAGSFFSWADISAASQVSCIDYIGDIQWNIHPHAKIWYMKIKSRPSFRQFLSQSFAGVPAVSWYRELDF</sequence>
<protein>
    <submittedName>
        <fullName evidence="4">Glutathione S-transferase</fullName>
    </submittedName>
</protein>
<dbReference type="Gene3D" id="1.20.1050.10">
    <property type="match status" value="1"/>
</dbReference>
<dbReference type="PROSITE" id="PS50404">
    <property type="entry name" value="GST_NTER"/>
    <property type="match status" value="1"/>
</dbReference>
<dbReference type="Pfam" id="PF14497">
    <property type="entry name" value="GST_C_3"/>
    <property type="match status" value="1"/>
</dbReference>
<dbReference type="PROSITE" id="PS50405">
    <property type="entry name" value="GST_CTER"/>
    <property type="match status" value="1"/>
</dbReference>
<comment type="subunit">
    <text evidence="1">Homodimer.</text>
</comment>
<dbReference type="SUPFAM" id="SSF47616">
    <property type="entry name" value="GST C-terminal domain-like"/>
    <property type="match status" value="1"/>
</dbReference>
<feature type="domain" description="GST C-terminal" evidence="3">
    <location>
        <begin position="87"/>
        <end position="216"/>
    </location>
</feature>
<evidence type="ECO:0000313" key="5">
    <source>
        <dbReference type="Proteomes" id="UP001320209"/>
    </source>
</evidence>
<evidence type="ECO:0000259" key="3">
    <source>
        <dbReference type="PROSITE" id="PS50405"/>
    </source>
</evidence>
<organism evidence="4 5">
    <name type="scientific">Candidatus Hydrogenosomobacter endosymbioticus</name>
    <dbReference type="NCBI Taxonomy" id="2558174"/>
    <lineage>
        <taxon>Bacteria</taxon>
        <taxon>Pseudomonadati</taxon>
        <taxon>Pseudomonadota</taxon>
        <taxon>Alphaproteobacteria</taxon>
        <taxon>Holosporales</taxon>
        <taxon>Holosporaceae</taxon>
        <taxon>Candidatus Hydrogenosomobacter</taxon>
    </lineage>
</organism>
<dbReference type="Pfam" id="PF13417">
    <property type="entry name" value="GST_N_3"/>
    <property type="match status" value="1"/>
</dbReference>
<dbReference type="Gene3D" id="3.40.30.10">
    <property type="entry name" value="Glutaredoxin"/>
    <property type="match status" value="1"/>
</dbReference>
<dbReference type="InterPro" id="IPR004045">
    <property type="entry name" value="Glutathione_S-Trfase_N"/>
</dbReference>
<evidence type="ECO:0000256" key="1">
    <source>
        <dbReference type="ARBA" id="ARBA00011738"/>
    </source>
</evidence>
<dbReference type="SFLD" id="SFLDG00358">
    <property type="entry name" value="Main_(cytGST)"/>
    <property type="match status" value="1"/>
</dbReference>
<dbReference type="InterPro" id="IPR004046">
    <property type="entry name" value="GST_C"/>
</dbReference>
<dbReference type="InterPro" id="IPR036282">
    <property type="entry name" value="Glutathione-S-Trfase_C_sf"/>
</dbReference>
<dbReference type="SUPFAM" id="SSF52833">
    <property type="entry name" value="Thioredoxin-like"/>
    <property type="match status" value="1"/>
</dbReference>
<dbReference type="PANTHER" id="PTHR43969:SF9">
    <property type="entry name" value="GLUTATHIONE S TRANSFERASE D10, ISOFORM A-RELATED"/>
    <property type="match status" value="1"/>
</dbReference>
<gene>
    <name evidence="4" type="primary">Gst</name>
    <name evidence="4" type="ORF">HYD_4130</name>
</gene>
<dbReference type="CDD" id="cd00299">
    <property type="entry name" value="GST_C_family"/>
    <property type="match status" value="1"/>
</dbReference>
<dbReference type="InterPro" id="IPR036249">
    <property type="entry name" value="Thioredoxin-like_sf"/>
</dbReference>
<dbReference type="PANTHER" id="PTHR43969">
    <property type="entry name" value="GLUTATHIONE S TRANSFERASE D10, ISOFORM A-RELATED"/>
    <property type="match status" value="1"/>
</dbReference>
<name>A0ABN6L312_9PROT</name>
<dbReference type="InterPro" id="IPR010987">
    <property type="entry name" value="Glutathione-S-Trfase_C-like"/>
</dbReference>
<dbReference type="Proteomes" id="UP001320209">
    <property type="component" value="Chromosome"/>
</dbReference>
<evidence type="ECO:0000313" key="4">
    <source>
        <dbReference type="EMBL" id="BDB96280.1"/>
    </source>
</evidence>
<reference evidence="4" key="1">
    <citation type="submission" date="2021-10" db="EMBL/GenBank/DDBJ databases">
        <title>Genome Sequence of The Candidatus Hydrogeosomobacter endosymbioticus, an Intracellular Bacterial Symbiont of the Anaerobic Ciliate GW7.</title>
        <authorList>
            <person name="Shiohama Y."/>
            <person name="Shinzato N."/>
        </authorList>
    </citation>
    <scope>NUCLEOTIDE SEQUENCE [LARGE SCALE GENOMIC DNA]</scope>
    <source>
        <strain evidence="4">200920</strain>
    </source>
</reference>
<dbReference type="EMBL" id="AP025225">
    <property type="protein sequence ID" value="BDB96280.1"/>
    <property type="molecule type" value="Genomic_DNA"/>
</dbReference>
<dbReference type="InterPro" id="IPR040079">
    <property type="entry name" value="Glutathione_S-Trfase"/>
</dbReference>
<keyword evidence="5" id="KW-1185">Reference proteome</keyword>
<feature type="domain" description="GST N-terminal" evidence="2">
    <location>
        <begin position="4"/>
        <end position="82"/>
    </location>
</feature>
<proteinExistence type="predicted"/>
<evidence type="ECO:0000259" key="2">
    <source>
        <dbReference type="PROSITE" id="PS50404"/>
    </source>
</evidence>